<dbReference type="PANTHER" id="PTHR43674">
    <property type="entry name" value="NITRILASE C965.09-RELATED"/>
    <property type="match status" value="1"/>
</dbReference>
<dbReference type="STRING" id="1619013.UT41_C0001G0223"/>
<dbReference type="PATRIC" id="fig|1619013.3.peg.231"/>
<dbReference type="PANTHER" id="PTHR43674:SF16">
    <property type="entry name" value="CARBON-NITROGEN FAMILY, PUTATIVE (AFU_ORTHOLOGUE AFUA_5G02350)-RELATED"/>
    <property type="match status" value="1"/>
</dbReference>
<dbReference type="Pfam" id="PF00795">
    <property type="entry name" value="CN_hydrolase"/>
    <property type="match status" value="1"/>
</dbReference>
<proteinExistence type="predicted"/>
<comment type="caution">
    <text evidence="3">The sequence shown here is derived from an EMBL/GenBank/DDBJ whole genome shotgun (WGS) entry which is preliminary data.</text>
</comment>
<dbReference type="GO" id="GO:0016811">
    <property type="term" value="F:hydrolase activity, acting on carbon-nitrogen (but not peptide) bonds, in linear amides"/>
    <property type="evidence" value="ECO:0007669"/>
    <property type="project" value="TreeGrafter"/>
</dbReference>
<evidence type="ECO:0000259" key="2">
    <source>
        <dbReference type="PROSITE" id="PS50263"/>
    </source>
</evidence>
<dbReference type="InterPro" id="IPR003010">
    <property type="entry name" value="C-N_Hydrolase"/>
</dbReference>
<dbReference type="InterPro" id="IPR050345">
    <property type="entry name" value="Aliph_Amidase/BUP"/>
</dbReference>
<dbReference type="EMBL" id="LBWR01000001">
    <property type="protein sequence ID" value="KKR12679.1"/>
    <property type="molecule type" value="Genomic_DNA"/>
</dbReference>
<feature type="domain" description="CN hydrolase" evidence="2">
    <location>
        <begin position="3"/>
        <end position="249"/>
    </location>
</feature>
<dbReference type="Gene3D" id="3.60.110.10">
    <property type="entry name" value="Carbon-nitrogen hydrolase"/>
    <property type="match status" value="1"/>
</dbReference>
<dbReference type="Proteomes" id="UP000034665">
    <property type="component" value="Unassembled WGS sequence"/>
</dbReference>
<dbReference type="CDD" id="cd07197">
    <property type="entry name" value="nitrilase"/>
    <property type="match status" value="1"/>
</dbReference>
<sequence length="290" mass="33042">MFLNVALLQMTGGRDVTANIAKAERFCREAKKQGADIALFPELWNIGYGVAPEDEDDLIQWKNFATSTDEDYVLSFKKLAIELKMAIVVTYLERDGERLYNTATLIDRFGNSLFSYRKVHTVDDRWEVIFTPGDDYYVASLDTASGMVRVGVMICYDREFPEVARILMLKGAEIILVPNACELEENRIAQFRTRAFENMVGVAMTNYASPRQNGHSIAFDGMRVKGTKHDPLLVEAGEEEGICIAKFDLDALRKYRECEIWGNAYRKPKTYGPLLDESINSPFIRTNDRR</sequence>
<dbReference type="GO" id="GO:0016746">
    <property type="term" value="F:acyltransferase activity"/>
    <property type="evidence" value="ECO:0007669"/>
    <property type="project" value="UniProtKB-KW"/>
</dbReference>
<keyword evidence="3" id="KW-0449">Lipoprotein</keyword>
<organism evidence="3 4">
    <name type="scientific">Candidatus Wolfebacteria bacterium GW2011_GWC2_39_22</name>
    <dbReference type="NCBI Taxonomy" id="1619013"/>
    <lineage>
        <taxon>Bacteria</taxon>
        <taxon>Candidatus Wolfeibacteriota</taxon>
    </lineage>
</organism>
<keyword evidence="3" id="KW-0808">Transferase</keyword>
<evidence type="ECO:0000256" key="1">
    <source>
        <dbReference type="ARBA" id="ARBA00022801"/>
    </source>
</evidence>
<keyword evidence="3" id="KW-0012">Acyltransferase</keyword>
<name>A0A0G0N944_9BACT</name>
<evidence type="ECO:0000313" key="4">
    <source>
        <dbReference type="Proteomes" id="UP000034665"/>
    </source>
</evidence>
<keyword evidence="1" id="KW-0378">Hydrolase</keyword>
<evidence type="ECO:0000313" key="3">
    <source>
        <dbReference type="EMBL" id="KKR12679.1"/>
    </source>
</evidence>
<reference evidence="3 4" key="1">
    <citation type="journal article" date="2015" name="Nature">
        <title>rRNA introns, odd ribosomes, and small enigmatic genomes across a large radiation of phyla.</title>
        <authorList>
            <person name="Brown C.T."/>
            <person name="Hug L.A."/>
            <person name="Thomas B.C."/>
            <person name="Sharon I."/>
            <person name="Castelle C.J."/>
            <person name="Singh A."/>
            <person name="Wilkins M.J."/>
            <person name="Williams K.H."/>
            <person name="Banfield J.F."/>
        </authorList>
    </citation>
    <scope>NUCLEOTIDE SEQUENCE [LARGE SCALE GENOMIC DNA]</scope>
</reference>
<dbReference type="SUPFAM" id="SSF56317">
    <property type="entry name" value="Carbon-nitrogen hydrolase"/>
    <property type="match status" value="1"/>
</dbReference>
<dbReference type="InterPro" id="IPR036526">
    <property type="entry name" value="C-N_Hydrolase_sf"/>
</dbReference>
<accession>A0A0G0N944</accession>
<protein>
    <submittedName>
        <fullName evidence="3">Nitrilase/cyanide hydratase and apolipoprotein N-acyltransferase</fullName>
    </submittedName>
</protein>
<dbReference type="PROSITE" id="PS50263">
    <property type="entry name" value="CN_HYDROLASE"/>
    <property type="match status" value="1"/>
</dbReference>
<gene>
    <name evidence="3" type="ORF">UT41_C0001G0223</name>
</gene>
<dbReference type="AlphaFoldDB" id="A0A0G0N944"/>